<dbReference type="EMBL" id="JAJNCT010000005">
    <property type="protein sequence ID" value="MCD2164039.1"/>
    <property type="molecule type" value="Genomic_DNA"/>
</dbReference>
<protein>
    <submittedName>
        <fullName evidence="1">Uncharacterized protein</fullName>
    </submittedName>
</protein>
<organism evidence="1 2">
    <name type="scientific">Comamonas koreensis</name>
    <dbReference type="NCBI Taxonomy" id="160825"/>
    <lineage>
        <taxon>Bacteria</taxon>
        <taxon>Pseudomonadati</taxon>
        <taxon>Pseudomonadota</taxon>
        <taxon>Betaproteobacteria</taxon>
        <taxon>Burkholderiales</taxon>
        <taxon>Comamonadaceae</taxon>
        <taxon>Comamonas</taxon>
    </lineage>
</organism>
<sequence length="100" mass="11363">MAEALWAQCLDKAARNDPHDHDAPIQQQARHLPSVRIKNEPAFQTTAHPATPTACENTTPKPAFLHLFYLYPGINPKNPEERQVIDPFILVFIQFFGNLM</sequence>
<name>A0AAW4XTI5_9BURK</name>
<proteinExistence type="predicted"/>
<gene>
    <name evidence="1" type="ORF">LPW39_02700</name>
</gene>
<keyword evidence="2" id="KW-1185">Reference proteome</keyword>
<dbReference type="AlphaFoldDB" id="A0AAW4XTI5"/>
<accession>A0AAW4XTI5</accession>
<comment type="caution">
    <text evidence="1">The sequence shown here is derived from an EMBL/GenBank/DDBJ whole genome shotgun (WGS) entry which is preliminary data.</text>
</comment>
<evidence type="ECO:0000313" key="2">
    <source>
        <dbReference type="Proteomes" id="UP001199260"/>
    </source>
</evidence>
<dbReference type="Proteomes" id="UP001199260">
    <property type="component" value="Unassembled WGS sequence"/>
</dbReference>
<dbReference type="RefSeq" id="WP_230771111.1">
    <property type="nucleotide sequence ID" value="NZ_JAJNCT010000005.1"/>
</dbReference>
<reference evidence="1 2" key="1">
    <citation type="submission" date="2021-11" db="EMBL/GenBank/DDBJ databases">
        <title>Genome sequence.</title>
        <authorList>
            <person name="Sun Q."/>
        </authorList>
    </citation>
    <scope>NUCLEOTIDE SEQUENCE [LARGE SCALE GENOMIC DNA]</scope>
    <source>
        <strain evidence="1 2">KCTC 12005</strain>
    </source>
</reference>
<evidence type="ECO:0000313" key="1">
    <source>
        <dbReference type="EMBL" id="MCD2164039.1"/>
    </source>
</evidence>